<dbReference type="Pfam" id="PF03184">
    <property type="entry name" value="DDE_1"/>
    <property type="match status" value="1"/>
</dbReference>
<comment type="caution">
    <text evidence="3">The sequence shown here is derived from an EMBL/GenBank/DDBJ whole genome shotgun (WGS) entry which is preliminary data.</text>
</comment>
<feature type="region of interest" description="Disordered" evidence="1">
    <location>
        <begin position="284"/>
        <end position="304"/>
    </location>
</feature>
<keyword evidence="4" id="KW-1185">Reference proteome</keyword>
<feature type="compositionally biased region" description="Basic and acidic residues" evidence="1">
    <location>
        <begin position="188"/>
        <end position="204"/>
    </location>
</feature>
<protein>
    <submittedName>
        <fullName evidence="3">Tigger transposable element-derived protein</fullName>
    </submittedName>
</protein>
<dbReference type="PANTHER" id="PTHR19303">
    <property type="entry name" value="TRANSPOSON"/>
    <property type="match status" value="1"/>
</dbReference>
<feature type="compositionally biased region" description="Polar residues" evidence="1">
    <location>
        <begin position="228"/>
        <end position="239"/>
    </location>
</feature>
<dbReference type="PANTHER" id="PTHR19303:SF74">
    <property type="entry name" value="POGO TRANSPOSABLE ELEMENT WITH KRAB DOMAIN"/>
    <property type="match status" value="1"/>
</dbReference>
<dbReference type="EMBL" id="BLXT01007646">
    <property type="protein sequence ID" value="GFO40990.1"/>
    <property type="molecule type" value="Genomic_DNA"/>
</dbReference>
<evidence type="ECO:0000313" key="3">
    <source>
        <dbReference type="EMBL" id="GFO40990.1"/>
    </source>
</evidence>
<accession>A0AAV4DA72</accession>
<proteinExistence type="predicted"/>
<sequence length="368" mass="40620">MYCIVSATGQAIPSVFVFPRVNYRDLMMTGAPEGSLGLVNPSGWMTSENFIRVIDHSVAHVRPTKDHPVILTMDNHESHISYTALEKSKANNIIIITLPTHTSNKTQPLDRTVFGPLKAAFNQNADAWMLQNPGKTISMYQLAQLGGSAFVRAATPSNITAGFRVSDMRPLDRNAFDSNEFLPSAVTDRPRPEHTEEIADHPADETVAIPGSSSGTQEPEQESTSETAPAQSMPTSAFQKSPVDLRGYPKTPARKEAARGRKRGKSMVATSTPEMKCIWEENEKKKLKRSKAGPSKKLFLEQDDDSASDISISELVDESQDECEESASGNVLQLGVVENAVKGDYVIVEFAKKKHMLLRWSSSERQRW</sequence>
<feature type="domain" description="DDE-1" evidence="2">
    <location>
        <begin position="1"/>
        <end position="138"/>
    </location>
</feature>
<feature type="compositionally biased region" description="Low complexity" evidence="1">
    <location>
        <begin position="211"/>
        <end position="227"/>
    </location>
</feature>
<organism evidence="3 4">
    <name type="scientific">Plakobranchus ocellatus</name>
    <dbReference type="NCBI Taxonomy" id="259542"/>
    <lineage>
        <taxon>Eukaryota</taxon>
        <taxon>Metazoa</taxon>
        <taxon>Spiralia</taxon>
        <taxon>Lophotrochozoa</taxon>
        <taxon>Mollusca</taxon>
        <taxon>Gastropoda</taxon>
        <taxon>Heterobranchia</taxon>
        <taxon>Euthyneura</taxon>
        <taxon>Panpulmonata</taxon>
        <taxon>Sacoglossa</taxon>
        <taxon>Placobranchoidea</taxon>
        <taxon>Plakobranchidae</taxon>
        <taxon>Plakobranchus</taxon>
    </lineage>
</organism>
<name>A0AAV4DA72_9GAST</name>
<dbReference type="InterPro" id="IPR004875">
    <property type="entry name" value="DDE_SF_endonuclease_dom"/>
</dbReference>
<feature type="region of interest" description="Disordered" evidence="1">
    <location>
        <begin position="175"/>
        <end position="271"/>
    </location>
</feature>
<gene>
    <name evidence="3" type="ORF">PoB_006749500</name>
</gene>
<evidence type="ECO:0000313" key="4">
    <source>
        <dbReference type="Proteomes" id="UP000735302"/>
    </source>
</evidence>
<dbReference type="GO" id="GO:0005634">
    <property type="term" value="C:nucleus"/>
    <property type="evidence" value="ECO:0007669"/>
    <property type="project" value="TreeGrafter"/>
</dbReference>
<evidence type="ECO:0000256" key="1">
    <source>
        <dbReference type="SAM" id="MobiDB-lite"/>
    </source>
</evidence>
<dbReference type="Proteomes" id="UP000735302">
    <property type="component" value="Unassembled WGS sequence"/>
</dbReference>
<dbReference type="GO" id="GO:0003677">
    <property type="term" value="F:DNA binding"/>
    <property type="evidence" value="ECO:0007669"/>
    <property type="project" value="TreeGrafter"/>
</dbReference>
<evidence type="ECO:0000259" key="2">
    <source>
        <dbReference type="Pfam" id="PF03184"/>
    </source>
</evidence>
<reference evidence="3 4" key="1">
    <citation type="journal article" date="2021" name="Elife">
        <title>Chloroplast acquisition without the gene transfer in kleptoplastic sea slugs, Plakobranchus ocellatus.</title>
        <authorList>
            <person name="Maeda T."/>
            <person name="Takahashi S."/>
            <person name="Yoshida T."/>
            <person name="Shimamura S."/>
            <person name="Takaki Y."/>
            <person name="Nagai Y."/>
            <person name="Toyoda A."/>
            <person name="Suzuki Y."/>
            <person name="Arimoto A."/>
            <person name="Ishii H."/>
            <person name="Satoh N."/>
            <person name="Nishiyama T."/>
            <person name="Hasebe M."/>
            <person name="Maruyama T."/>
            <person name="Minagawa J."/>
            <person name="Obokata J."/>
            <person name="Shigenobu S."/>
        </authorList>
    </citation>
    <scope>NUCLEOTIDE SEQUENCE [LARGE SCALE GENOMIC DNA]</scope>
</reference>
<dbReference type="AlphaFoldDB" id="A0AAV4DA72"/>
<dbReference type="InterPro" id="IPR050863">
    <property type="entry name" value="CenT-Element_Derived"/>
</dbReference>